<keyword evidence="1 7" id="KW-0489">Methyltransferase</keyword>
<dbReference type="PANTHER" id="PTHR43464:SF19">
    <property type="entry name" value="UBIQUINONE BIOSYNTHESIS O-METHYLTRANSFERASE, MITOCHONDRIAL"/>
    <property type="match status" value="1"/>
</dbReference>
<keyword evidence="5" id="KW-0812">Transmembrane</keyword>
<sequence>MSEAPHPPSSAAPPASPAGLSTPDTESAIHSGSADRFGYEWGRYAELKGIYEEQFRRWTPFLTPADWRGLTFVDVGCGMGRNSHWPMSYGAAGGLAIDIDERSLTSARATLAPHPAMEVRRQSAYDLNETARFDLAFSIGVIHHLAHPELALANMVRAVKPGGRVMIWVYGRENNGWIVRFADPLRKALFSRLPIGFVHTLSALPTAALWLALRLGLDRLEYFRLIRRFDFAHLRSIVFDQMLPKIAHYWRRDEVEALMTNAGLVDVRLAWVNEISWAAIGTKADA</sequence>
<dbReference type="RefSeq" id="WP_126619860.1">
    <property type="nucleotide sequence ID" value="NZ_JBHUCY010000017.1"/>
</dbReference>
<feature type="region of interest" description="Disordered" evidence="4">
    <location>
        <begin position="1"/>
        <end position="31"/>
    </location>
</feature>
<keyword evidence="8" id="KW-1185">Reference proteome</keyword>
<dbReference type="AlphaFoldDB" id="A0A431VB47"/>
<proteinExistence type="predicted"/>
<dbReference type="OrthoDB" id="9773188at2"/>
<dbReference type="CDD" id="cd02440">
    <property type="entry name" value="AdoMet_MTases"/>
    <property type="match status" value="1"/>
</dbReference>
<reference evidence="7 8" key="1">
    <citation type="submission" date="2018-12" db="EMBL/GenBank/DDBJ databases">
        <authorList>
            <person name="Yang Y."/>
        </authorList>
    </citation>
    <scope>NUCLEOTIDE SEQUENCE [LARGE SCALE GENOMIC DNA]</scope>
    <source>
        <strain evidence="7 8">L-25-5w-1</strain>
    </source>
</reference>
<gene>
    <name evidence="7" type="ORF">EJ903_22980</name>
</gene>
<keyword evidence="3" id="KW-0949">S-adenosyl-L-methionine</keyword>
<dbReference type="SUPFAM" id="SSF53335">
    <property type="entry name" value="S-adenosyl-L-methionine-dependent methyltransferases"/>
    <property type="match status" value="1"/>
</dbReference>
<evidence type="ECO:0000313" key="7">
    <source>
        <dbReference type="EMBL" id="RTR15523.1"/>
    </source>
</evidence>
<evidence type="ECO:0000256" key="5">
    <source>
        <dbReference type="SAM" id="Phobius"/>
    </source>
</evidence>
<dbReference type="InterPro" id="IPR013216">
    <property type="entry name" value="Methyltransf_11"/>
</dbReference>
<keyword evidence="5" id="KW-1133">Transmembrane helix</keyword>
<keyword evidence="5" id="KW-0472">Membrane</keyword>
<evidence type="ECO:0000256" key="1">
    <source>
        <dbReference type="ARBA" id="ARBA00022603"/>
    </source>
</evidence>
<feature type="compositionally biased region" description="Pro residues" evidence="4">
    <location>
        <begin position="1"/>
        <end position="16"/>
    </location>
</feature>
<name>A0A431VB47_9PROT</name>
<dbReference type="GO" id="GO:0032259">
    <property type="term" value="P:methylation"/>
    <property type="evidence" value="ECO:0007669"/>
    <property type="project" value="UniProtKB-KW"/>
</dbReference>
<feature type="transmembrane region" description="Helical" evidence="5">
    <location>
        <begin position="196"/>
        <end position="217"/>
    </location>
</feature>
<evidence type="ECO:0000256" key="4">
    <source>
        <dbReference type="SAM" id="MobiDB-lite"/>
    </source>
</evidence>
<keyword evidence="2 7" id="KW-0808">Transferase</keyword>
<dbReference type="Proteomes" id="UP000277007">
    <property type="component" value="Unassembled WGS sequence"/>
</dbReference>
<dbReference type="PANTHER" id="PTHR43464">
    <property type="entry name" value="METHYLTRANSFERASE"/>
    <property type="match status" value="1"/>
</dbReference>
<accession>A0A431VB47</accession>
<organism evidence="7 8">
    <name type="scientific">Azospirillum griseum</name>
    <dbReference type="NCBI Taxonomy" id="2496639"/>
    <lineage>
        <taxon>Bacteria</taxon>
        <taxon>Pseudomonadati</taxon>
        <taxon>Pseudomonadota</taxon>
        <taxon>Alphaproteobacteria</taxon>
        <taxon>Rhodospirillales</taxon>
        <taxon>Azospirillaceae</taxon>
        <taxon>Azospirillum</taxon>
    </lineage>
</organism>
<dbReference type="GO" id="GO:0008757">
    <property type="term" value="F:S-adenosylmethionine-dependent methyltransferase activity"/>
    <property type="evidence" value="ECO:0007669"/>
    <property type="project" value="InterPro"/>
</dbReference>
<evidence type="ECO:0000313" key="8">
    <source>
        <dbReference type="Proteomes" id="UP000277007"/>
    </source>
</evidence>
<protein>
    <submittedName>
        <fullName evidence="7">Class I SAM-dependent methyltransferase</fullName>
    </submittedName>
</protein>
<dbReference type="InterPro" id="IPR029063">
    <property type="entry name" value="SAM-dependent_MTases_sf"/>
</dbReference>
<dbReference type="EMBL" id="RXMA01000034">
    <property type="protein sequence ID" value="RTR15523.1"/>
    <property type="molecule type" value="Genomic_DNA"/>
</dbReference>
<comment type="caution">
    <text evidence="7">The sequence shown here is derived from an EMBL/GenBank/DDBJ whole genome shotgun (WGS) entry which is preliminary data.</text>
</comment>
<feature type="domain" description="Methyltransferase type 11" evidence="6">
    <location>
        <begin position="73"/>
        <end position="167"/>
    </location>
</feature>
<dbReference type="Gene3D" id="3.40.50.150">
    <property type="entry name" value="Vaccinia Virus protein VP39"/>
    <property type="match status" value="1"/>
</dbReference>
<evidence type="ECO:0000256" key="2">
    <source>
        <dbReference type="ARBA" id="ARBA00022679"/>
    </source>
</evidence>
<dbReference type="Pfam" id="PF08241">
    <property type="entry name" value="Methyltransf_11"/>
    <property type="match status" value="1"/>
</dbReference>
<evidence type="ECO:0000259" key="6">
    <source>
        <dbReference type="Pfam" id="PF08241"/>
    </source>
</evidence>
<evidence type="ECO:0000256" key="3">
    <source>
        <dbReference type="ARBA" id="ARBA00022691"/>
    </source>
</evidence>